<name>A0A8T1S356_CHESE</name>
<dbReference type="EMBL" id="JAHGAV010000926">
    <property type="protein sequence ID" value="KAG6923281.1"/>
    <property type="molecule type" value="Genomic_DNA"/>
</dbReference>
<proteinExistence type="predicted"/>
<dbReference type="PANTHER" id="PTHR23120">
    <property type="entry name" value="MAESTRO-RELATED HEAT DOMAIN-CONTAINING"/>
    <property type="match status" value="1"/>
</dbReference>
<dbReference type="InterPro" id="IPR045206">
    <property type="entry name" value="Maestro_heat-like_prot"/>
</dbReference>
<dbReference type="AlphaFoldDB" id="A0A8T1S356"/>
<evidence type="ECO:0000313" key="2">
    <source>
        <dbReference type="EMBL" id="KAG6923281.1"/>
    </source>
</evidence>
<feature type="domain" description="MROH2B-like HEAT-repeats" evidence="1">
    <location>
        <begin position="17"/>
        <end position="254"/>
    </location>
</feature>
<reference evidence="2 3" key="1">
    <citation type="journal article" date="2020" name="G3 (Bethesda)">
        <title>Draft Genome of the Common Snapping Turtle, Chelydra serpentina, a Model for Phenotypic Plasticity in Reptiles.</title>
        <authorList>
            <person name="Das D."/>
            <person name="Singh S.K."/>
            <person name="Bierstedt J."/>
            <person name="Erickson A."/>
            <person name="Galli G.L.J."/>
            <person name="Crossley D.A. 2nd"/>
            <person name="Rhen T."/>
        </authorList>
    </citation>
    <scope>NUCLEOTIDE SEQUENCE [LARGE SCALE GENOMIC DNA]</scope>
    <source>
        <strain evidence="2">KW</strain>
    </source>
</reference>
<protein>
    <submittedName>
        <fullName evidence="2">Maestro heat like repeat family member 1</fullName>
    </submittedName>
</protein>
<keyword evidence="3" id="KW-1185">Reference proteome</keyword>
<dbReference type="Pfam" id="PF23210">
    <property type="entry name" value="HEAT_Maestro_2"/>
    <property type="match status" value="1"/>
</dbReference>
<evidence type="ECO:0000313" key="3">
    <source>
        <dbReference type="Proteomes" id="UP000765507"/>
    </source>
</evidence>
<dbReference type="OrthoDB" id="10460745at2759"/>
<evidence type="ECO:0000259" key="1">
    <source>
        <dbReference type="Pfam" id="PF23210"/>
    </source>
</evidence>
<dbReference type="InterPro" id="IPR055408">
    <property type="entry name" value="HEAT_MROH2B-like"/>
</dbReference>
<accession>A0A8T1S356</accession>
<dbReference type="Proteomes" id="UP000765507">
    <property type="component" value="Unassembled WGS sequence"/>
</dbReference>
<dbReference type="PANTHER" id="PTHR23120:SF42">
    <property type="entry name" value="MAESTRO HEAT-LIKE REPEAT FAMILY MEMBER 3"/>
    <property type="match status" value="1"/>
</dbReference>
<organism evidence="2 3">
    <name type="scientific">Chelydra serpentina</name>
    <name type="common">Snapping turtle</name>
    <name type="synonym">Testudo serpentina</name>
    <dbReference type="NCBI Taxonomy" id="8475"/>
    <lineage>
        <taxon>Eukaryota</taxon>
        <taxon>Metazoa</taxon>
        <taxon>Chordata</taxon>
        <taxon>Craniata</taxon>
        <taxon>Vertebrata</taxon>
        <taxon>Euteleostomi</taxon>
        <taxon>Archelosauria</taxon>
        <taxon>Testudinata</taxon>
        <taxon>Testudines</taxon>
        <taxon>Cryptodira</taxon>
        <taxon>Durocryptodira</taxon>
        <taxon>Americhelydia</taxon>
        <taxon>Chelydroidea</taxon>
        <taxon>Chelydridae</taxon>
        <taxon>Chelydra</taxon>
    </lineage>
</organism>
<gene>
    <name evidence="2" type="ORF">G0U57_021096</name>
</gene>
<sequence>MGRPPFLFTGCRSSPRAPLPQELLAQLLVLSASFYVTVQVRRAAGVLLLQLRSMFQARLGRFWDNQLKDMLLYVEDHETCFCQREWEQQLLQFLEDLLFLISDHTWLGRFITSIRRQLAPSDQRPSDKSFLYKCWGTVLMLSPEESIKPQLWLLVEMVNFGEEEEREGLARGLGLCARKHLEEIVAILEHWEEVVSRVQLQPSAGGSLEEPASIEQLRSLLILSYGHLVHSGPTTLMPESIGCRILSPIQKHYCLSPYVNQSPPLTAHAAPTRAVHSRIEPCLCINSAQKAGPLPQKGQETREQHHPL</sequence>
<dbReference type="GO" id="GO:0005737">
    <property type="term" value="C:cytoplasm"/>
    <property type="evidence" value="ECO:0007669"/>
    <property type="project" value="TreeGrafter"/>
</dbReference>
<comment type="caution">
    <text evidence="2">The sequence shown here is derived from an EMBL/GenBank/DDBJ whole genome shotgun (WGS) entry which is preliminary data.</text>
</comment>